<dbReference type="Proteomes" id="UP000325081">
    <property type="component" value="Unassembled WGS sequence"/>
</dbReference>
<organism evidence="2 3">
    <name type="scientific">Striga asiatica</name>
    <name type="common">Asiatic witchweed</name>
    <name type="synonym">Buchnera asiatica</name>
    <dbReference type="NCBI Taxonomy" id="4170"/>
    <lineage>
        <taxon>Eukaryota</taxon>
        <taxon>Viridiplantae</taxon>
        <taxon>Streptophyta</taxon>
        <taxon>Embryophyta</taxon>
        <taxon>Tracheophyta</taxon>
        <taxon>Spermatophyta</taxon>
        <taxon>Magnoliopsida</taxon>
        <taxon>eudicotyledons</taxon>
        <taxon>Gunneridae</taxon>
        <taxon>Pentapetalae</taxon>
        <taxon>asterids</taxon>
        <taxon>lamiids</taxon>
        <taxon>Lamiales</taxon>
        <taxon>Orobanchaceae</taxon>
        <taxon>Buchnereae</taxon>
        <taxon>Striga</taxon>
    </lineage>
</organism>
<proteinExistence type="predicted"/>
<keyword evidence="3" id="KW-1185">Reference proteome</keyword>
<sequence length="141" mass="15164">MTKKKKITVKGEDLILDYLGRMSISKSLLIHLSYLKNRALFFFFIRAVFSSISFHLPLHCCVLAASSPPSTAAGKVPPLPDGSASVTAMHSSSSSEDVSSKMRIIKLRSMADDSTVGGQNSQCFPNMTGRLPGLTCGAEHS</sequence>
<evidence type="ECO:0000313" key="3">
    <source>
        <dbReference type="Proteomes" id="UP000325081"/>
    </source>
</evidence>
<reference evidence="3" key="1">
    <citation type="journal article" date="2019" name="Curr. Biol.">
        <title>Genome Sequence of Striga asiatica Provides Insight into the Evolution of Plant Parasitism.</title>
        <authorList>
            <person name="Yoshida S."/>
            <person name="Kim S."/>
            <person name="Wafula E.K."/>
            <person name="Tanskanen J."/>
            <person name="Kim Y.M."/>
            <person name="Honaas L."/>
            <person name="Yang Z."/>
            <person name="Spallek T."/>
            <person name="Conn C.E."/>
            <person name="Ichihashi Y."/>
            <person name="Cheong K."/>
            <person name="Cui S."/>
            <person name="Der J.P."/>
            <person name="Gundlach H."/>
            <person name="Jiao Y."/>
            <person name="Hori C."/>
            <person name="Ishida J.K."/>
            <person name="Kasahara H."/>
            <person name="Kiba T."/>
            <person name="Kim M.S."/>
            <person name="Koo N."/>
            <person name="Laohavisit A."/>
            <person name="Lee Y.H."/>
            <person name="Lumba S."/>
            <person name="McCourt P."/>
            <person name="Mortimer J.C."/>
            <person name="Mutuku J.M."/>
            <person name="Nomura T."/>
            <person name="Sasaki-Sekimoto Y."/>
            <person name="Seto Y."/>
            <person name="Wang Y."/>
            <person name="Wakatake T."/>
            <person name="Sakakibara H."/>
            <person name="Demura T."/>
            <person name="Yamaguchi S."/>
            <person name="Yoneyama K."/>
            <person name="Manabe R.I."/>
            <person name="Nelson D.C."/>
            <person name="Schulman A.H."/>
            <person name="Timko M.P."/>
            <person name="dePamphilis C.W."/>
            <person name="Choi D."/>
            <person name="Shirasu K."/>
        </authorList>
    </citation>
    <scope>NUCLEOTIDE SEQUENCE [LARGE SCALE GENOMIC DNA]</scope>
    <source>
        <strain evidence="3">cv. UVA1</strain>
    </source>
</reference>
<dbReference type="AlphaFoldDB" id="A0A5A7P813"/>
<evidence type="ECO:0000313" key="2">
    <source>
        <dbReference type="EMBL" id="GER28686.1"/>
    </source>
</evidence>
<dbReference type="EMBL" id="BKCP01002891">
    <property type="protein sequence ID" value="GER28686.1"/>
    <property type="molecule type" value="Genomic_DNA"/>
</dbReference>
<accession>A0A5A7P813</accession>
<evidence type="ECO:0000256" key="1">
    <source>
        <dbReference type="SAM" id="MobiDB-lite"/>
    </source>
</evidence>
<name>A0A5A7P813_STRAF</name>
<comment type="caution">
    <text evidence="2">The sequence shown here is derived from an EMBL/GenBank/DDBJ whole genome shotgun (WGS) entry which is preliminary data.</text>
</comment>
<feature type="region of interest" description="Disordered" evidence="1">
    <location>
        <begin position="69"/>
        <end position="99"/>
    </location>
</feature>
<protein>
    <submittedName>
        <fullName evidence="2">Co-factor for nitrate</fullName>
    </submittedName>
</protein>
<gene>
    <name evidence="2" type="ORF">STAS_04490</name>
</gene>